<accession>A0AA36MWW0</accession>
<dbReference type="EMBL" id="CAUJNA010001857">
    <property type="protein sequence ID" value="CAJ1389370.1"/>
    <property type="molecule type" value="Genomic_DNA"/>
</dbReference>
<dbReference type="AlphaFoldDB" id="A0AA36MWW0"/>
<gene>
    <name evidence="2" type="ORF">EVOR1521_LOCUS15002</name>
</gene>
<protein>
    <submittedName>
        <fullName evidence="2">Uncharacterized protein</fullName>
    </submittedName>
</protein>
<evidence type="ECO:0000256" key="1">
    <source>
        <dbReference type="SAM" id="MobiDB-lite"/>
    </source>
</evidence>
<dbReference type="InterPro" id="IPR044998">
    <property type="entry name" value="Timeless"/>
</dbReference>
<sequence>MTRDKADSKLLAPQSSRHGRFGTSMAKATSDGSLSLLSTVNQSDIIQKSSSVLGRKEFRNPLGSDKKQNMFKNPFFVDLGEGSVRDHNQLNPHVRGALDDRTNHNQKILQGYRNFMQKAAEYFSSLVSIMRSTCKGGLSKNVDIGTELNMPHLINYVSWWLEFFRCQHAAQVAEAKKKKAPLPDLDIAMLQGAIDIDMIQFTTARLREFGKEEKFNHSQLVVVLRVLSQQIQTIKEATEASISDTSDCGEILVRHMVKENTLGNISWIMKNFKSSSHDPRILTYCVEVWQYITGLMNKMREKYPKDEFQVDKIRGKYLTRTTTSTEKEIAGLADSRVVENLFHMLEKYRRLSPTMQSMLVELLRSIIQAEPTNIVLFFELTYFMSIFRILHDPLLTNAKNNKKYKDITGLFQFILQEFFQCAEVNHCVFAELLFRKVQEKSADSIESSNNEFAAILSNYEDEGYRQKMERIGAGETMDQVLQKQREMLKGQQPWTEEEDNVLRECYPRYAEHPLCAELLAAELPESSRRTTVQVRRRLGELNLRAEPPSKKQKVFDSREPEAPEEAGEPLLHPVLPSVQQQSRRKKCWKRIWKDCWMLRTIASRAPTALAKQTRPVPHLQALCRMKQLCGRVRQFSRARRPVPHLQALCRMKQLCGRVRQFSRARRPVPHLQALCRMKQLCGRALENGHARRLRKECQKAWSWNWRR</sequence>
<dbReference type="GO" id="GO:0031298">
    <property type="term" value="C:replication fork protection complex"/>
    <property type="evidence" value="ECO:0007669"/>
    <property type="project" value="TreeGrafter"/>
</dbReference>
<dbReference type="PANTHER" id="PTHR22940:SF4">
    <property type="entry name" value="PROTEIN TIMELESS HOMOLOG"/>
    <property type="match status" value="1"/>
</dbReference>
<name>A0AA36MWW0_9DINO</name>
<reference evidence="2" key="1">
    <citation type="submission" date="2023-08" db="EMBL/GenBank/DDBJ databases">
        <authorList>
            <person name="Chen Y."/>
            <person name="Shah S."/>
            <person name="Dougan E. K."/>
            <person name="Thang M."/>
            <person name="Chan C."/>
        </authorList>
    </citation>
    <scope>NUCLEOTIDE SEQUENCE</scope>
</reference>
<dbReference type="GO" id="GO:0006281">
    <property type="term" value="P:DNA repair"/>
    <property type="evidence" value="ECO:0007669"/>
    <property type="project" value="TreeGrafter"/>
</dbReference>
<evidence type="ECO:0000313" key="3">
    <source>
        <dbReference type="Proteomes" id="UP001178507"/>
    </source>
</evidence>
<evidence type="ECO:0000313" key="2">
    <source>
        <dbReference type="EMBL" id="CAJ1389370.1"/>
    </source>
</evidence>
<proteinExistence type="predicted"/>
<keyword evidence="3" id="KW-1185">Reference proteome</keyword>
<organism evidence="2 3">
    <name type="scientific">Effrenium voratum</name>
    <dbReference type="NCBI Taxonomy" id="2562239"/>
    <lineage>
        <taxon>Eukaryota</taxon>
        <taxon>Sar</taxon>
        <taxon>Alveolata</taxon>
        <taxon>Dinophyceae</taxon>
        <taxon>Suessiales</taxon>
        <taxon>Symbiodiniaceae</taxon>
        <taxon>Effrenium</taxon>
    </lineage>
</organism>
<dbReference type="Proteomes" id="UP001178507">
    <property type="component" value="Unassembled WGS sequence"/>
</dbReference>
<dbReference type="GO" id="GO:0003677">
    <property type="term" value="F:DNA binding"/>
    <property type="evidence" value="ECO:0007669"/>
    <property type="project" value="TreeGrafter"/>
</dbReference>
<comment type="caution">
    <text evidence="2">The sequence shown here is derived from an EMBL/GenBank/DDBJ whole genome shotgun (WGS) entry which is preliminary data.</text>
</comment>
<feature type="region of interest" description="Disordered" evidence="1">
    <location>
        <begin position="541"/>
        <end position="568"/>
    </location>
</feature>
<dbReference type="GO" id="GO:0000076">
    <property type="term" value="P:DNA replication checkpoint signaling"/>
    <property type="evidence" value="ECO:0007669"/>
    <property type="project" value="TreeGrafter"/>
</dbReference>
<feature type="compositionally biased region" description="Basic and acidic residues" evidence="1">
    <location>
        <begin position="547"/>
        <end position="561"/>
    </location>
</feature>
<feature type="region of interest" description="Disordered" evidence="1">
    <location>
        <begin position="1"/>
        <end position="29"/>
    </location>
</feature>
<dbReference type="GO" id="GO:0043111">
    <property type="term" value="P:replication fork arrest"/>
    <property type="evidence" value="ECO:0007669"/>
    <property type="project" value="TreeGrafter"/>
</dbReference>
<dbReference type="PANTHER" id="PTHR22940">
    <property type="entry name" value="TIMEOUT/TIMELESS-2"/>
    <property type="match status" value="1"/>
</dbReference>